<evidence type="ECO:0000313" key="1">
    <source>
        <dbReference type="EMBL" id="KAK3490494.1"/>
    </source>
</evidence>
<dbReference type="Proteomes" id="UP001285908">
    <property type="component" value="Unassembled WGS sequence"/>
</dbReference>
<keyword evidence="2" id="KW-1185">Reference proteome</keyword>
<accession>A0AAJ0I5M9</accession>
<dbReference type="GeneID" id="87875880"/>
<dbReference type="AlphaFoldDB" id="A0AAJ0I5M9"/>
<proteinExistence type="predicted"/>
<gene>
    <name evidence="1" type="ORF">B0T23DRAFT_396641</name>
</gene>
<dbReference type="EMBL" id="JAULSX010000005">
    <property type="protein sequence ID" value="KAK3490494.1"/>
    <property type="molecule type" value="Genomic_DNA"/>
</dbReference>
<comment type="caution">
    <text evidence="1">The sequence shown here is derived from an EMBL/GenBank/DDBJ whole genome shotgun (WGS) entry which is preliminary data.</text>
</comment>
<protein>
    <submittedName>
        <fullName evidence="1">Uncharacterized protein</fullName>
    </submittedName>
</protein>
<sequence length="175" mass="19880">MPQKPNRLAKTTTHWLPVIQSPDATKGKHPPWRCQWERGTARSNIQPNHVEREHVCMSSHSECFPSLHASFSMVARNGHVGEVGSSSTYKDLGARLRSGKVDSLSSLLIWIFKSHHHRHRHRHHASYYQESDTIVGGQPCHHPSARTAFNVLSQPYWWFPSDTGRGPVALSLLRL</sequence>
<reference evidence="1 2" key="1">
    <citation type="journal article" date="2023" name="Mol. Phylogenet. Evol.">
        <title>Genome-scale phylogeny and comparative genomics of the fungal order Sordariales.</title>
        <authorList>
            <person name="Hensen N."/>
            <person name="Bonometti L."/>
            <person name="Westerberg I."/>
            <person name="Brannstrom I.O."/>
            <person name="Guillou S."/>
            <person name="Cros-Aarteil S."/>
            <person name="Calhoun S."/>
            <person name="Haridas S."/>
            <person name="Kuo A."/>
            <person name="Mondo S."/>
            <person name="Pangilinan J."/>
            <person name="Riley R."/>
            <person name="LaButti K."/>
            <person name="Andreopoulos B."/>
            <person name="Lipzen A."/>
            <person name="Chen C."/>
            <person name="Yan M."/>
            <person name="Daum C."/>
            <person name="Ng V."/>
            <person name="Clum A."/>
            <person name="Steindorff A."/>
            <person name="Ohm R.A."/>
            <person name="Martin F."/>
            <person name="Silar P."/>
            <person name="Natvig D.O."/>
            <person name="Lalanne C."/>
            <person name="Gautier V."/>
            <person name="Ament-Velasquez S.L."/>
            <person name="Kruys A."/>
            <person name="Hutchinson M.I."/>
            <person name="Powell A.J."/>
            <person name="Barry K."/>
            <person name="Miller A.N."/>
            <person name="Grigoriev I.V."/>
            <person name="Debuchy R."/>
            <person name="Gladieux P."/>
            <person name="Hiltunen Thoren M."/>
            <person name="Johannesson H."/>
        </authorList>
    </citation>
    <scope>NUCLEOTIDE SEQUENCE [LARGE SCALE GENOMIC DNA]</scope>
    <source>
        <strain evidence="1 2">FGSC 10403</strain>
    </source>
</reference>
<name>A0AAJ0I5M9_9PEZI</name>
<dbReference type="RefSeq" id="XP_062691677.1">
    <property type="nucleotide sequence ID" value="XM_062838258.1"/>
</dbReference>
<evidence type="ECO:0000313" key="2">
    <source>
        <dbReference type="Proteomes" id="UP001285908"/>
    </source>
</evidence>
<organism evidence="1 2">
    <name type="scientific">Neurospora hispaniola</name>
    <dbReference type="NCBI Taxonomy" id="588809"/>
    <lineage>
        <taxon>Eukaryota</taxon>
        <taxon>Fungi</taxon>
        <taxon>Dikarya</taxon>
        <taxon>Ascomycota</taxon>
        <taxon>Pezizomycotina</taxon>
        <taxon>Sordariomycetes</taxon>
        <taxon>Sordariomycetidae</taxon>
        <taxon>Sordariales</taxon>
        <taxon>Sordariaceae</taxon>
        <taxon>Neurospora</taxon>
    </lineage>
</organism>